<dbReference type="CDD" id="cd00531">
    <property type="entry name" value="NTF2_like"/>
    <property type="match status" value="1"/>
</dbReference>
<sequence length="140" mass="15000">MSTTEQQNTATDGPPAVQAIARITEAWANNDASAFASVFTEDATMILPGVYVKGREAIAEFMSKGYAGPYRGTRVTGTPVDVRVIGDDLTIVVTEGGVLMPGETEPDVSRRIKATWVVVRRGKSDWQLAAYHNAPAEQSA</sequence>
<dbReference type="NCBIfam" id="TIGR02246">
    <property type="entry name" value="SgcJ/EcaC family oxidoreductase"/>
    <property type="match status" value="1"/>
</dbReference>
<dbReference type="STRING" id="995060.SAMN04487904_101471"/>
<dbReference type="Proteomes" id="UP000199165">
    <property type="component" value="Unassembled WGS sequence"/>
</dbReference>
<dbReference type="SUPFAM" id="SSF54427">
    <property type="entry name" value="NTF2-like"/>
    <property type="match status" value="1"/>
</dbReference>
<proteinExistence type="predicted"/>
<dbReference type="InterPro" id="IPR027843">
    <property type="entry name" value="DUF4440"/>
</dbReference>
<dbReference type="AlphaFoldDB" id="A0A1I6XCV9"/>
<evidence type="ECO:0000313" key="2">
    <source>
        <dbReference type="EMBL" id="SFT36098.1"/>
    </source>
</evidence>
<dbReference type="Pfam" id="PF14534">
    <property type="entry name" value="DUF4440"/>
    <property type="match status" value="1"/>
</dbReference>
<feature type="domain" description="DUF4440" evidence="1">
    <location>
        <begin position="18"/>
        <end position="128"/>
    </location>
</feature>
<reference evidence="3" key="1">
    <citation type="submission" date="2016-10" db="EMBL/GenBank/DDBJ databases">
        <authorList>
            <person name="Varghese N."/>
            <person name="Submissions S."/>
        </authorList>
    </citation>
    <scope>NUCLEOTIDE SEQUENCE [LARGE SCALE GENOMIC DNA]</scope>
    <source>
        <strain evidence="3">DSM 45501</strain>
    </source>
</reference>
<dbReference type="Gene3D" id="3.10.450.50">
    <property type="match status" value="1"/>
</dbReference>
<dbReference type="EMBL" id="FPAT01000001">
    <property type="protein sequence ID" value="SFT36098.1"/>
    <property type="molecule type" value="Genomic_DNA"/>
</dbReference>
<dbReference type="InterPro" id="IPR032710">
    <property type="entry name" value="NTF2-like_dom_sf"/>
</dbReference>
<dbReference type="InterPro" id="IPR011944">
    <property type="entry name" value="Steroid_delta5-4_isomerase"/>
</dbReference>
<evidence type="ECO:0000259" key="1">
    <source>
        <dbReference type="Pfam" id="PF14534"/>
    </source>
</evidence>
<gene>
    <name evidence="2" type="ORF">SAMN04487904_101471</name>
</gene>
<name>A0A1I6XCV9_9ACTN</name>
<protein>
    <recommendedName>
        <fullName evidence="1">DUF4440 domain-containing protein</fullName>
    </recommendedName>
</protein>
<dbReference type="RefSeq" id="WP_092973203.1">
    <property type="nucleotide sequence ID" value="NZ_FPAT01000001.1"/>
</dbReference>
<evidence type="ECO:0000313" key="3">
    <source>
        <dbReference type="Proteomes" id="UP000199165"/>
    </source>
</evidence>
<accession>A0A1I6XCV9</accession>
<organism evidence="2 3">
    <name type="scientific">Actinopolyspora righensis</name>
    <dbReference type="NCBI Taxonomy" id="995060"/>
    <lineage>
        <taxon>Bacteria</taxon>
        <taxon>Bacillati</taxon>
        <taxon>Actinomycetota</taxon>
        <taxon>Actinomycetes</taxon>
        <taxon>Actinopolysporales</taxon>
        <taxon>Actinopolysporaceae</taxon>
        <taxon>Actinopolyspora</taxon>
        <taxon>Actinopolyspora alba group</taxon>
    </lineage>
</organism>
<keyword evidence="3" id="KW-1185">Reference proteome</keyword>